<evidence type="ECO:0000256" key="1">
    <source>
        <dbReference type="SAM" id="MobiDB-lite"/>
    </source>
</evidence>
<accession>A0A1B8XSW3</accession>
<name>A0A1B8XSW3_XENTR</name>
<feature type="compositionally biased region" description="Low complexity" evidence="1">
    <location>
        <begin position="339"/>
        <end position="350"/>
    </location>
</feature>
<organism evidence="2">
    <name type="scientific">Xenopus tropicalis</name>
    <name type="common">Western clawed frog</name>
    <name type="synonym">Silurana tropicalis</name>
    <dbReference type="NCBI Taxonomy" id="8364"/>
    <lineage>
        <taxon>Eukaryota</taxon>
        <taxon>Metazoa</taxon>
        <taxon>Chordata</taxon>
        <taxon>Craniata</taxon>
        <taxon>Vertebrata</taxon>
        <taxon>Euteleostomi</taxon>
        <taxon>Amphibia</taxon>
        <taxon>Batrachia</taxon>
        <taxon>Anura</taxon>
        <taxon>Pipoidea</taxon>
        <taxon>Pipidae</taxon>
        <taxon>Xenopodinae</taxon>
        <taxon>Xenopus</taxon>
        <taxon>Silurana</taxon>
    </lineage>
</organism>
<reference evidence="2" key="3">
    <citation type="submission" date="2016-05" db="EMBL/GenBank/DDBJ databases">
        <title>WGS assembly of Xenopus tropicalis.</title>
        <authorList>
            <person name="Sessions A."/>
            <person name="Jenkins J."/>
            <person name="Mitros T."/>
            <person name="Lyons J.T."/>
            <person name="Dichmann D.S."/>
            <person name="Robert J."/>
            <person name="Harland R.M."/>
            <person name="Rokhsar D.S."/>
        </authorList>
    </citation>
    <scope>NUCLEOTIDE SEQUENCE</scope>
    <source>
        <strain evidence="2">Nigerian</strain>
    </source>
</reference>
<reference evidence="2" key="1">
    <citation type="submission" date="2009-11" db="EMBL/GenBank/DDBJ databases">
        <authorList>
            <consortium name="US DOE Joint Genome Institute (JGI-PGF)"/>
            <person name="Ottilar R."/>
            <person name="Schmutz J."/>
            <person name="Salamov A."/>
            <person name="Cheng J.F."/>
            <person name="Lucas S."/>
            <person name="Pitluck S."/>
            <person name="Gundlach H."/>
            <person name="Guo Y."/>
            <person name="Haberer G."/>
            <person name="Nasrallah J."/>
            <person name="Mayer K.F.X."/>
            <person name="van de Peer Y."/>
            <person name="Weigel D."/>
            <person name="Grigoriev I.V."/>
        </authorList>
    </citation>
    <scope>NUCLEOTIDE SEQUENCE</scope>
    <source>
        <strain evidence="2">Nigerian</strain>
    </source>
</reference>
<feature type="region of interest" description="Disordered" evidence="1">
    <location>
        <begin position="262"/>
        <end position="355"/>
    </location>
</feature>
<feature type="compositionally biased region" description="Polar residues" evidence="1">
    <location>
        <begin position="306"/>
        <end position="324"/>
    </location>
</feature>
<sequence>MMSRAPFCARLAESADASQIALAASLPELAKKAFNSCPSFYSIQSTPTKHSGCCCGHFTVADTTSRTPQHLYPDNKMADAGWDGWEELDMPRVKYPFSFREPDKVKLEPRYTWAGNFGIRVIRDNIHLVTPYCGKCGQALIKEFDKFSSICPHCSKECWNGPFNVVVEPEDSEPASSVVSALDSVSPKAIATADTGIKGEATPPVDTIEPHVKLTTEPNKPLITDSATAPECAPITELSQNPLRKLSYTIARKKGTFPMSVSEVYGSQPGEGPFIMGSSDSDAAENKPPARGRGRGRGSSRPSPTLGVSPSGSVLDTPAEQSAPESVPGWGDQDDPPETQQIDTTATTSTKVGPSSERHLAILRFPDVDESTFWVLPGRANPEVFRTVSRVQRIINFRVRDLYGYFMPYAPEWVFDKVDRHLEEWLYGELCRREDIGPAGLFHANPKKREKDLTYLCDTVNEWWYGRTIMKHFVKSCGKYSEEKHFCINALLPSGARIDKPHPRYYIPYEDTVERFGTLV</sequence>
<gene>
    <name evidence="2" type="ORF">XENTR_v90029652mg</name>
</gene>
<protein>
    <submittedName>
        <fullName evidence="2">Uncharacterized protein</fullName>
    </submittedName>
</protein>
<evidence type="ECO:0000313" key="2">
    <source>
        <dbReference type="EMBL" id="OCA13750.1"/>
    </source>
</evidence>
<dbReference type="AlphaFoldDB" id="A0A1B8XSW3"/>
<proteinExistence type="predicted"/>
<reference evidence="2" key="2">
    <citation type="journal article" date="2010" name="Science">
        <title>The genome of the Western clawed frog Xenopus tropicalis.</title>
        <authorList>
            <person name="Hellsten U."/>
            <person name="Harland R.M."/>
            <person name="Gilchrist M.J."/>
            <person name="Hendrix D."/>
            <person name="Jurka J."/>
            <person name="Kapitonov V."/>
            <person name="Ovcharenko I."/>
            <person name="Putnam N.H."/>
            <person name="Shu S."/>
            <person name="Taher L."/>
            <person name="Blitz I.L."/>
            <person name="Blumberg B."/>
            <person name="Dichmann D.S."/>
            <person name="Dubchak I."/>
            <person name="Amaya E."/>
            <person name="Detter J.C."/>
            <person name="Fletcher R."/>
            <person name="Gerhard D.S."/>
            <person name="Goodstein D."/>
            <person name="Graves T."/>
            <person name="Grigoriev I.V."/>
            <person name="Grimwood J."/>
            <person name="Kawashima T."/>
            <person name="Lindquist E."/>
            <person name="Lucas S.M."/>
            <person name="Mead P.E."/>
            <person name="Mitros T."/>
            <person name="Ogino H."/>
            <person name="Ohta Y."/>
            <person name="Poliakov A.V."/>
            <person name="Pollet N."/>
            <person name="Robert J."/>
            <person name="Salamov A."/>
            <person name="Sater A.K."/>
            <person name="Schmutz J."/>
            <person name="Terry A."/>
            <person name="Vize P.D."/>
            <person name="Warren W.C."/>
            <person name="Wells D."/>
            <person name="Wills A."/>
            <person name="Wilson R.K."/>
            <person name="Zimmerman L.B."/>
            <person name="Zorn A.M."/>
            <person name="Grainger R."/>
            <person name="Grammer T."/>
            <person name="Khokha M.K."/>
            <person name="Richardson P.M."/>
            <person name="Rokhsar D.S."/>
        </authorList>
    </citation>
    <scope>NUCLEOTIDE SEQUENCE [LARGE SCALE GENOMIC DNA]</scope>
    <source>
        <strain evidence="2">Nigerian</strain>
    </source>
</reference>
<dbReference type="EMBL" id="KV464400">
    <property type="protein sequence ID" value="OCA13750.1"/>
    <property type="molecule type" value="Genomic_DNA"/>
</dbReference>